<gene>
    <name evidence="4" type="ORF">AJ79_04635</name>
</gene>
<keyword evidence="5" id="KW-1185">Reference proteome</keyword>
<name>A0A2B7XTC4_9EURO</name>
<dbReference type="Pfam" id="PF00120">
    <property type="entry name" value="Gln-synt_C"/>
    <property type="match status" value="1"/>
</dbReference>
<dbReference type="InterPro" id="IPR014746">
    <property type="entry name" value="Gln_synth/guanido_kin_cat_dom"/>
</dbReference>
<evidence type="ECO:0000256" key="1">
    <source>
        <dbReference type="ARBA" id="ARBA00022598"/>
    </source>
</evidence>
<evidence type="ECO:0000259" key="3">
    <source>
        <dbReference type="SMART" id="SM01230"/>
    </source>
</evidence>
<dbReference type="PANTHER" id="PTHR43785:SF2">
    <property type="entry name" value="TYPE-1 GLUTAMINE SYNTHETASE 1"/>
    <property type="match status" value="1"/>
</dbReference>
<protein>
    <recommendedName>
        <fullName evidence="3">GS catalytic domain-containing protein</fullName>
    </recommendedName>
</protein>
<proteinExistence type="inferred from homology"/>
<evidence type="ECO:0000313" key="5">
    <source>
        <dbReference type="Proteomes" id="UP000223968"/>
    </source>
</evidence>
<dbReference type="EMBL" id="PDNB01000067">
    <property type="protein sequence ID" value="PGH11838.1"/>
    <property type="molecule type" value="Genomic_DNA"/>
</dbReference>
<dbReference type="OrthoDB" id="3364440at2759"/>
<reference evidence="4 5" key="1">
    <citation type="submission" date="2017-10" db="EMBL/GenBank/DDBJ databases">
        <title>Comparative genomics in systemic dimorphic fungi from Ajellomycetaceae.</title>
        <authorList>
            <person name="Munoz J.F."/>
            <person name="Mcewen J.G."/>
            <person name="Clay O.K."/>
            <person name="Cuomo C.A."/>
        </authorList>
    </citation>
    <scope>NUCLEOTIDE SEQUENCE [LARGE SCALE GENOMIC DNA]</scope>
    <source>
        <strain evidence="4 5">UAMH5409</strain>
    </source>
</reference>
<dbReference type="PANTHER" id="PTHR43785">
    <property type="entry name" value="GAMMA-GLUTAMYLPUTRESCINE SYNTHETASE"/>
    <property type="match status" value="1"/>
</dbReference>
<dbReference type="SMART" id="SM01230">
    <property type="entry name" value="Gln-synt_C"/>
    <property type="match status" value="1"/>
</dbReference>
<dbReference type="Gene3D" id="3.30.590.10">
    <property type="entry name" value="Glutamine synthetase/guanido kinase, catalytic domain"/>
    <property type="match status" value="2"/>
</dbReference>
<evidence type="ECO:0000256" key="2">
    <source>
        <dbReference type="RuleBase" id="RU000384"/>
    </source>
</evidence>
<accession>A0A2B7XTC4</accession>
<dbReference type="Proteomes" id="UP000223968">
    <property type="component" value="Unassembled WGS sequence"/>
</dbReference>
<dbReference type="GO" id="GO:0004356">
    <property type="term" value="F:glutamine synthetase activity"/>
    <property type="evidence" value="ECO:0007669"/>
    <property type="project" value="InterPro"/>
</dbReference>
<comment type="caution">
    <text evidence="4">The sequence shown here is derived from an EMBL/GenBank/DDBJ whole genome shotgun (WGS) entry which is preliminary data.</text>
</comment>
<evidence type="ECO:0000313" key="4">
    <source>
        <dbReference type="EMBL" id="PGH11838.1"/>
    </source>
</evidence>
<feature type="domain" description="GS catalytic" evidence="3">
    <location>
        <begin position="46"/>
        <end position="268"/>
    </location>
</feature>
<dbReference type="STRING" id="1447875.A0A2B7XTC4"/>
<sequence length="347" mass="38500">MLLSLTGPPYGVWTNNPPLPCAQLSMRESGLIRPLLLVCSTGVRAACCIEQIYQLQFTIGFTLEFHLVESNDALGAGKTSSSTVDARLRSDAASSSSAAVMHGQRDTCIEECVRALQLCGIAIEQFHAENWGEYFRISTEPMWIVQSADALVQSQQIVQRVHARISFERRDIQDGENVGYRVENGQFKIGYHFLARILARIPTLCAFGMPSIESYNRVRPGGTGEWCAWSSGDRDVPVKAISPQHFELRTIDGTANIYLAPAAHVAAGVLGIANREPLTSKDCREVVHNLSKEEWHQYGITTQIPKHLCLGLIHLRKDQGGLKSVIGSRMWQFYYTVKDAELCSFQG</sequence>
<organism evidence="4 5">
    <name type="scientific">Helicocarpus griseus UAMH5409</name>
    <dbReference type="NCBI Taxonomy" id="1447875"/>
    <lineage>
        <taxon>Eukaryota</taxon>
        <taxon>Fungi</taxon>
        <taxon>Dikarya</taxon>
        <taxon>Ascomycota</taxon>
        <taxon>Pezizomycotina</taxon>
        <taxon>Eurotiomycetes</taxon>
        <taxon>Eurotiomycetidae</taxon>
        <taxon>Onygenales</taxon>
        <taxon>Ajellomycetaceae</taxon>
        <taxon>Helicocarpus</taxon>
    </lineage>
</organism>
<dbReference type="SUPFAM" id="SSF55931">
    <property type="entry name" value="Glutamine synthetase/guanido kinase"/>
    <property type="match status" value="1"/>
</dbReference>
<dbReference type="InterPro" id="IPR008146">
    <property type="entry name" value="Gln_synth_cat_dom"/>
</dbReference>
<comment type="similarity">
    <text evidence="2">Belongs to the glutamine synthetase family.</text>
</comment>
<keyword evidence="1" id="KW-0436">Ligase</keyword>
<dbReference type="AlphaFoldDB" id="A0A2B7XTC4"/>